<dbReference type="InterPro" id="IPR036388">
    <property type="entry name" value="WH-like_DNA-bd_sf"/>
</dbReference>
<dbReference type="RefSeq" id="WP_310273827.1">
    <property type="nucleotide sequence ID" value="NZ_JAVDXW010000001.1"/>
</dbReference>
<evidence type="ECO:0000259" key="7">
    <source>
        <dbReference type="Pfam" id="PF04542"/>
    </source>
</evidence>
<dbReference type="Pfam" id="PF04542">
    <property type="entry name" value="Sigma70_r2"/>
    <property type="match status" value="1"/>
</dbReference>
<name>A0AAE3ZCE7_9ACTN</name>
<feature type="region of interest" description="Disordered" evidence="6">
    <location>
        <begin position="1"/>
        <end position="41"/>
    </location>
</feature>
<keyword evidence="5" id="KW-0804">Transcription</keyword>
<evidence type="ECO:0000256" key="3">
    <source>
        <dbReference type="ARBA" id="ARBA00023082"/>
    </source>
</evidence>
<organism evidence="9 10">
    <name type="scientific">Haloactinomyces albus</name>
    <dbReference type="NCBI Taxonomy" id="1352928"/>
    <lineage>
        <taxon>Bacteria</taxon>
        <taxon>Bacillati</taxon>
        <taxon>Actinomycetota</taxon>
        <taxon>Actinomycetes</taxon>
        <taxon>Actinopolysporales</taxon>
        <taxon>Actinopolysporaceae</taxon>
        <taxon>Haloactinomyces</taxon>
    </lineage>
</organism>
<dbReference type="SUPFAM" id="SSF88659">
    <property type="entry name" value="Sigma3 and sigma4 domains of RNA polymerase sigma factors"/>
    <property type="match status" value="1"/>
</dbReference>
<dbReference type="CDD" id="cd06171">
    <property type="entry name" value="Sigma70_r4"/>
    <property type="match status" value="1"/>
</dbReference>
<dbReference type="PANTHER" id="PTHR43133">
    <property type="entry name" value="RNA POLYMERASE ECF-TYPE SIGMA FACTO"/>
    <property type="match status" value="1"/>
</dbReference>
<dbReference type="InterPro" id="IPR014284">
    <property type="entry name" value="RNA_pol_sigma-70_dom"/>
</dbReference>
<dbReference type="Pfam" id="PF04545">
    <property type="entry name" value="Sigma70_r4"/>
    <property type="match status" value="1"/>
</dbReference>
<protein>
    <submittedName>
        <fullName evidence="9">RNA polymerase sigma-70 factor (ECF subfamily)</fullName>
    </submittedName>
</protein>
<sequence>MTAPDTLGPPPVRLSPRHTAARSSGHRPPATTPAVTRTAAQHHEPNIPADTWAHVRAAQGGDSSAFGQLYSQYAPLIYRYVLPRVGDPCLAEDITSETFLRALRRITSVSYQGRDVAAWFITIAKNLVLDHVKSSRNRLEVPTSELIDTSPTARSHELGPEQQVLAEAAHEELLNCVRQLNPDQRECIRLRFLRGLSVTETAEIMQRNEGAIKALQHRAIRRLAHILPHDMG</sequence>
<evidence type="ECO:0000256" key="2">
    <source>
        <dbReference type="ARBA" id="ARBA00023015"/>
    </source>
</evidence>
<keyword evidence="3" id="KW-0731">Sigma factor</keyword>
<evidence type="ECO:0000313" key="10">
    <source>
        <dbReference type="Proteomes" id="UP001180845"/>
    </source>
</evidence>
<dbReference type="PANTHER" id="PTHR43133:SF57">
    <property type="entry name" value="RNA POLYMERASE SIGMA-70 FACTOR"/>
    <property type="match status" value="1"/>
</dbReference>
<dbReference type="GO" id="GO:0006352">
    <property type="term" value="P:DNA-templated transcription initiation"/>
    <property type="evidence" value="ECO:0007669"/>
    <property type="project" value="InterPro"/>
</dbReference>
<dbReference type="AlphaFoldDB" id="A0AAE3ZCE7"/>
<proteinExistence type="inferred from homology"/>
<dbReference type="EMBL" id="JAVDXW010000001">
    <property type="protein sequence ID" value="MDR7302358.1"/>
    <property type="molecule type" value="Genomic_DNA"/>
</dbReference>
<dbReference type="InterPro" id="IPR013324">
    <property type="entry name" value="RNA_pol_sigma_r3/r4-like"/>
</dbReference>
<comment type="caution">
    <text evidence="9">The sequence shown here is derived from an EMBL/GenBank/DDBJ whole genome shotgun (WGS) entry which is preliminary data.</text>
</comment>
<evidence type="ECO:0000313" key="9">
    <source>
        <dbReference type="EMBL" id="MDR7302358.1"/>
    </source>
</evidence>
<reference evidence="9" key="1">
    <citation type="submission" date="2023-07" db="EMBL/GenBank/DDBJ databases">
        <title>Sequencing the genomes of 1000 actinobacteria strains.</title>
        <authorList>
            <person name="Klenk H.-P."/>
        </authorList>
    </citation>
    <scope>NUCLEOTIDE SEQUENCE</scope>
    <source>
        <strain evidence="9">DSM 45977</strain>
    </source>
</reference>
<feature type="compositionally biased region" description="Low complexity" evidence="6">
    <location>
        <begin position="27"/>
        <end position="39"/>
    </location>
</feature>
<feature type="domain" description="RNA polymerase sigma-70 region 4" evidence="8">
    <location>
        <begin position="178"/>
        <end position="224"/>
    </location>
</feature>
<evidence type="ECO:0000256" key="4">
    <source>
        <dbReference type="ARBA" id="ARBA00023125"/>
    </source>
</evidence>
<dbReference type="GO" id="GO:0003677">
    <property type="term" value="F:DNA binding"/>
    <property type="evidence" value="ECO:0007669"/>
    <property type="project" value="UniProtKB-KW"/>
</dbReference>
<dbReference type="NCBIfam" id="TIGR02937">
    <property type="entry name" value="sigma70-ECF"/>
    <property type="match status" value="1"/>
</dbReference>
<keyword evidence="10" id="KW-1185">Reference proteome</keyword>
<dbReference type="InterPro" id="IPR039425">
    <property type="entry name" value="RNA_pol_sigma-70-like"/>
</dbReference>
<evidence type="ECO:0000256" key="5">
    <source>
        <dbReference type="ARBA" id="ARBA00023163"/>
    </source>
</evidence>
<accession>A0AAE3ZCE7</accession>
<feature type="domain" description="RNA polymerase sigma-70 region 2" evidence="7">
    <location>
        <begin position="69"/>
        <end position="136"/>
    </location>
</feature>
<dbReference type="Gene3D" id="1.10.1740.10">
    <property type="match status" value="1"/>
</dbReference>
<evidence type="ECO:0000259" key="8">
    <source>
        <dbReference type="Pfam" id="PF04545"/>
    </source>
</evidence>
<dbReference type="Proteomes" id="UP001180845">
    <property type="component" value="Unassembled WGS sequence"/>
</dbReference>
<evidence type="ECO:0000256" key="1">
    <source>
        <dbReference type="ARBA" id="ARBA00010641"/>
    </source>
</evidence>
<dbReference type="InterPro" id="IPR013325">
    <property type="entry name" value="RNA_pol_sigma_r2"/>
</dbReference>
<dbReference type="InterPro" id="IPR007630">
    <property type="entry name" value="RNA_pol_sigma70_r4"/>
</dbReference>
<dbReference type="Gene3D" id="1.10.10.10">
    <property type="entry name" value="Winged helix-like DNA-binding domain superfamily/Winged helix DNA-binding domain"/>
    <property type="match status" value="1"/>
</dbReference>
<keyword evidence="4" id="KW-0238">DNA-binding</keyword>
<comment type="similarity">
    <text evidence="1">Belongs to the sigma-70 factor family. ECF subfamily.</text>
</comment>
<dbReference type="SUPFAM" id="SSF88946">
    <property type="entry name" value="Sigma2 domain of RNA polymerase sigma factors"/>
    <property type="match status" value="1"/>
</dbReference>
<evidence type="ECO:0000256" key="6">
    <source>
        <dbReference type="SAM" id="MobiDB-lite"/>
    </source>
</evidence>
<dbReference type="GO" id="GO:0016987">
    <property type="term" value="F:sigma factor activity"/>
    <property type="evidence" value="ECO:0007669"/>
    <property type="project" value="UniProtKB-KW"/>
</dbReference>
<keyword evidence="2" id="KW-0805">Transcription regulation</keyword>
<gene>
    <name evidence="9" type="ORF">JOF55_002539</name>
</gene>
<dbReference type="InterPro" id="IPR007627">
    <property type="entry name" value="RNA_pol_sigma70_r2"/>
</dbReference>